<sequence length="140" mass="16430">MEQKKAIRDYKVLTEKISSDNVAEMAELIAMRETRAFIGFMGYHAEKAHKQLRRDIFGKNEPGYTISENYELVQNVALFLCSHYGEYLDDVLYISKRGKQITIKMECYLIITRMLAGDYRALYKYQSLEVTSEKTEPEYE</sequence>
<dbReference type="Proteomes" id="UP000886891">
    <property type="component" value="Unassembled WGS sequence"/>
</dbReference>
<gene>
    <name evidence="1" type="ORF">IAB14_00500</name>
</gene>
<dbReference type="EMBL" id="DVOH01000007">
    <property type="protein sequence ID" value="HIU99577.1"/>
    <property type="molecule type" value="Genomic_DNA"/>
</dbReference>
<dbReference type="AlphaFoldDB" id="A0A9D1NAK4"/>
<reference evidence="1" key="1">
    <citation type="submission" date="2020-10" db="EMBL/GenBank/DDBJ databases">
        <authorList>
            <person name="Gilroy R."/>
        </authorList>
    </citation>
    <scope>NUCLEOTIDE SEQUENCE</scope>
    <source>
        <strain evidence="1">23406</strain>
    </source>
</reference>
<name>A0A9D1NAK4_9FIRM</name>
<evidence type="ECO:0000313" key="1">
    <source>
        <dbReference type="EMBL" id="HIU99577.1"/>
    </source>
</evidence>
<organism evidence="1 2">
    <name type="scientific">Candidatus Stercoripulliclostridium merdipullorum</name>
    <dbReference type="NCBI Taxonomy" id="2840952"/>
    <lineage>
        <taxon>Bacteria</taxon>
        <taxon>Bacillati</taxon>
        <taxon>Bacillota</taxon>
        <taxon>Clostridia</taxon>
        <taxon>Eubacteriales</taxon>
        <taxon>Candidatus Stercoripulliclostridium</taxon>
    </lineage>
</organism>
<proteinExistence type="predicted"/>
<evidence type="ECO:0000313" key="2">
    <source>
        <dbReference type="Proteomes" id="UP000886891"/>
    </source>
</evidence>
<accession>A0A9D1NAK4</accession>
<reference evidence="1" key="2">
    <citation type="journal article" date="2021" name="PeerJ">
        <title>Extensive microbial diversity within the chicken gut microbiome revealed by metagenomics and culture.</title>
        <authorList>
            <person name="Gilroy R."/>
            <person name="Ravi A."/>
            <person name="Getino M."/>
            <person name="Pursley I."/>
            <person name="Horton D.L."/>
            <person name="Alikhan N.F."/>
            <person name="Baker D."/>
            <person name="Gharbi K."/>
            <person name="Hall N."/>
            <person name="Watson M."/>
            <person name="Adriaenssens E.M."/>
            <person name="Foster-Nyarko E."/>
            <person name="Jarju S."/>
            <person name="Secka A."/>
            <person name="Antonio M."/>
            <person name="Oren A."/>
            <person name="Chaudhuri R.R."/>
            <person name="La Ragione R."/>
            <person name="Hildebrand F."/>
            <person name="Pallen M.J."/>
        </authorList>
    </citation>
    <scope>NUCLEOTIDE SEQUENCE</scope>
    <source>
        <strain evidence="1">23406</strain>
    </source>
</reference>
<comment type="caution">
    <text evidence="1">The sequence shown here is derived from an EMBL/GenBank/DDBJ whole genome shotgun (WGS) entry which is preliminary data.</text>
</comment>
<protein>
    <submittedName>
        <fullName evidence="1">Uncharacterized protein</fullName>
    </submittedName>
</protein>